<protein>
    <submittedName>
        <fullName evidence="1">Uncharacterized protein</fullName>
    </submittedName>
</protein>
<comment type="caution">
    <text evidence="1">The sequence shown here is derived from an EMBL/GenBank/DDBJ whole genome shotgun (WGS) entry which is preliminary data.</text>
</comment>
<name>A0ACB8QPF0_9AGAM</name>
<dbReference type="EMBL" id="MU273523">
    <property type="protein sequence ID" value="KAI0033286.1"/>
    <property type="molecule type" value="Genomic_DNA"/>
</dbReference>
<reference evidence="1" key="1">
    <citation type="submission" date="2021-02" db="EMBL/GenBank/DDBJ databases">
        <authorList>
            <consortium name="DOE Joint Genome Institute"/>
            <person name="Ahrendt S."/>
            <person name="Looney B.P."/>
            <person name="Miyauchi S."/>
            <person name="Morin E."/>
            <person name="Drula E."/>
            <person name="Courty P.E."/>
            <person name="Chicoki N."/>
            <person name="Fauchery L."/>
            <person name="Kohler A."/>
            <person name="Kuo A."/>
            <person name="Labutti K."/>
            <person name="Pangilinan J."/>
            <person name="Lipzen A."/>
            <person name="Riley R."/>
            <person name="Andreopoulos W."/>
            <person name="He G."/>
            <person name="Johnson J."/>
            <person name="Barry K.W."/>
            <person name="Grigoriev I.V."/>
            <person name="Nagy L."/>
            <person name="Hibbett D."/>
            <person name="Henrissat B."/>
            <person name="Matheny P.B."/>
            <person name="Labbe J."/>
            <person name="Martin F."/>
        </authorList>
    </citation>
    <scope>NUCLEOTIDE SEQUENCE</scope>
    <source>
        <strain evidence="1">EC-137</strain>
    </source>
</reference>
<evidence type="ECO:0000313" key="1">
    <source>
        <dbReference type="EMBL" id="KAI0033286.1"/>
    </source>
</evidence>
<sequence>MLRCVSLAGLTARWMRRVEDTRQPSHDLMAKARDSDELASSYGPLFPFTDGIHFEDESGHETSSDASLTSDESDEDDENGPLTPFDNERFHADFSDFTNSFGKASPGAHYPQNVYGSERLANFICGGKYFILCIDKVYRTERVLILRCDVERELPRTPMDMNTHAYYVSVSPWRSLQASGRDRVVGWWPVRGLIVRPVRFRLLPVALVATPHSIRSANRLLMANTFSLDRDWARRGQDRTCWWLDAMRRCGRHAGPDRVCRSDGRHGLLSVEGPPHLMWRA</sequence>
<reference evidence="1" key="2">
    <citation type="journal article" date="2022" name="New Phytol.">
        <title>Evolutionary transition to the ectomycorrhizal habit in the genomes of a hyperdiverse lineage of mushroom-forming fungi.</title>
        <authorList>
            <person name="Looney B."/>
            <person name="Miyauchi S."/>
            <person name="Morin E."/>
            <person name="Drula E."/>
            <person name="Courty P.E."/>
            <person name="Kohler A."/>
            <person name="Kuo A."/>
            <person name="LaButti K."/>
            <person name="Pangilinan J."/>
            <person name="Lipzen A."/>
            <person name="Riley R."/>
            <person name="Andreopoulos W."/>
            <person name="He G."/>
            <person name="Johnson J."/>
            <person name="Nolan M."/>
            <person name="Tritt A."/>
            <person name="Barry K.W."/>
            <person name="Grigoriev I.V."/>
            <person name="Nagy L.G."/>
            <person name="Hibbett D."/>
            <person name="Henrissat B."/>
            <person name="Matheny P.B."/>
            <person name="Labbe J."/>
            <person name="Martin F.M."/>
        </authorList>
    </citation>
    <scope>NUCLEOTIDE SEQUENCE</scope>
    <source>
        <strain evidence="1">EC-137</strain>
    </source>
</reference>
<accession>A0ACB8QPF0</accession>
<organism evidence="1 2">
    <name type="scientific">Vararia minispora EC-137</name>
    <dbReference type="NCBI Taxonomy" id="1314806"/>
    <lineage>
        <taxon>Eukaryota</taxon>
        <taxon>Fungi</taxon>
        <taxon>Dikarya</taxon>
        <taxon>Basidiomycota</taxon>
        <taxon>Agaricomycotina</taxon>
        <taxon>Agaricomycetes</taxon>
        <taxon>Russulales</taxon>
        <taxon>Lachnocladiaceae</taxon>
        <taxon>Vararia</taxon>
    </lineage>
</organism>
<gene>
    <name evidence="1" type="ORF">K488DRAFT_69980</name>
</gene>
<evidence type="ECO:0000313" key="2">
    <source>
        <dbReference type="Proteomes" id="UP000814128"/>
    </source>
</evidence>
<dbReference type="Proteomes" id="UP000814128">
    <property type="component" value="Unassembled WGS sequence"/>
</dbReference>
<proteinExistence type="predicted"/>
<keyword evidence="2" id="KW-1185">Reference proteome</keyword>